<gene>
    <name evidence="3" type="ORF">E2C01_040765</name>
</gene>
<dbReference type="EMBL" id="VSRR010007508">
    <property type="protein sequence ID" value="MPC47031.1"/>
    <property type="molecule type" value="Genomic_DNA"/>
</dbReference>
<dbReference type="AlphaFoldDB" id="A0A5B7FI93"/>
<accession>A0A5B7FI93</accession>
<evidence type="ECO:0000313" key="3">
    <source>
        <dbReference type="EMBL" id="MPC47031.1"/>
    </source>
</evidence>
<organism evidence="3 4">
    <name type="scientific">Portunus trituberculatus</name>
    <name type="common">Swimming crab</name>
    <name type="synonym">Neptunus trituberculatus</name>
    <dbReference type="NCBI Taxonomy" id="210409"/>
    <lineage>
        <taxon>Eukaryota</taxon>
        <taxon>Metazoa</taxon>
        <taxon>Ecdysozoa</taxon>
        <taxon>Arthropoda</taxon>
        <taxon>Crustacea</taxon>
        <taxon>Multicrustacea</taxon>
        <taxon>Malacostraca</taxon>
        <taxon>Eumalacostraca</taxon>
        <taxon>Eucarida</taxon>
        <taxon>Decapoda</taxon>
        <taxon>Pleocyemata</taxon>
        <taxon>Brachyura</taxon>
        <taxon>Eubrachyura</taxon>
        <taxon>Portunoidea</taxon>
        <taxon>Portunidae</taxon>
        <taxon>Portuninae</taxon>
        <taxon>Portunus</taxon>
    </lineage>
</organism>
<keyword evidence="1" id="KW-0812">Transmembrane</keyword>
<feature type="signal peptide" evidence="2">
    <location>
        <begin position="1"/>
        <end position="21"/>
    </location>
</feature>
<proteinExistence type="predicted"/>
<evidence type="ECO:0000256" key="2">
    <source>
        <dbReference type="SAM" id="SignalP"/>
    </source>
</evidence>
<name>A0A5B7FI93_PORTR</name>
<comment type="caution">
    <text evidence="3">The sequence shown here is derived from an EMBL/GenBank/DDBJ whole genome shotgun (WGS) entry which is preliminary data.</text>
</comment>
<keyword evidence="1" id="KW-1133">Transmembrane helix</keyword>
<keyword evidence="2" id="KW-0732">Signal</keyword>
<feature type="transmembrane region" description="Helical" evidence="1">
    <location>
        <begin position="59"/>
        <end position="77"/>
    </location>
</feature>
<feature type="chain" id="PRO_5022921484" evidence="2">
    <location>
        <begin position="22"/>
        <end position="150"/>
    </location>
</feature>
<reference evidence="3 4" key="1">
    <citation type="submission" date="2019-05" db="EMBL/GenBank/DDBJ databases">
        <title>Another draft genome of Portunus trituberculatus and its Hox gene families provides insights of decapod evolution.</title>
        <authorList>
            <person name="Jeong J.-H."/>
            <person name="Song I."/>
            <person name="Kim S."/>
            <person name="Choi T."/>
            <person name="Kim D."/>
            <person name="Ryu S."/>
            <person name="Kim W."/>
        </authorList>
    </citation>
    <scope>NUCLEOTIDE SEQUENCE [LARGE SCALE GENOMIC DNA]</scope>
    <source>
        <tissue evidence="3">Muscle</tissue>
    </source>
</reference>
<evidence type="ECO:0000313" key="4">
    <source>
        <dbReference type="Proteomes" id="UP000324222"/>
    </source>
</evidence>
<dbReference type="Proteomes" id="UP000324222">
    <property type="component" value="Unassembled WGS sequence"/>
</dbReference>
<keyword evidence="1" id="KW-0472">Membrane</keyword>
<protein>
    <submittedName>
        <fullName evidence="3">Uncharacterized protein</fullName>
    </submittedName>
</protein>
<sequence>MFHGILVSVSGMCAFIGLVSGLTFTGDTMQHPRDPVCVAPEDHSAAPQLITAHHLDNHYLTLVSVSLYVWLAGWLAAKTQTPHLHCNHRTTPHHTTPHHTTLQISPPQLYHDHFRHSTFPTHDQVNTVPFLSSLHCSFPACNSPLNPSQQ</sequence>
<evidence type="ECO:0000256" key="1">
    <source>
        <dbReference type="SAM" id="Phobius"/>
    </source>
</evidence>
<keyword evidence="4" id="KW-1185">Reference proteome</keyword>